<dbReference type="Proteomes" id="UP000446768">
    <property type="component" value="Unassembled WGS sequence"/>
</dbReference>
<gene>
    <name evidence="1" type="ORF">GJ700_05410</name>
</gene>
<evidence type="ECO:0000313" key="2">
    <source>
        <dbReference type="Proteomes" id="UP000446768"/>
    </source>
</evidence>
<organism evidence="1 2">
    <name type="scientific">Pseudoduganella rivuli</name>
    <dbReference type="NCBI Taxonomy" id="2666085"/>
    <lineage>
        <taxon>Bacteria</taxon>
        <taxon>Pseudomonadati</taxon>
        <taxon>Pseudomonadota</taxon>
        <taxon>Betaproteobacteria</taxon>
        <taxon>Burkholderiales</taxon>
        <taxon>Oxalobacteraceae</taxon>
        <taxon>Telluria group</taxon>
        <taxon>Pseudoduganella</taxon>
    </lineage>
</organism>
<accession>A0A7X2IJU4</accession>
<sequence length="20" mass="2275">MIVRNNACRHTLKYPSGARS</sequence>
<dbReference type="NCBIfam" id="TIGR01053">
    <property type="entry name" value="LSD1"/>
    <property type="match status" value="1"/>
</dbReference>
<proteinExistence type="predicted"/>
<dbReference type="EMBL" id="WKJJ01000003">
    <property type="protein sequence ID" value="MRV71156.1"/>
    <property type="molecule type" value="Genomic_DNA"/>
</dbReference>
<evidence type="ECO:0000313" key="1">
    <source>
        <dbReference type="EMBL" id="MRV71156.1"/>
    </source>
</evidence>
<name>A0A7X2IJU4_9BURK</name>
<protein>
    <submittedName>
        <fullName evidence="1">Uncharacterized protein</fullName>
    </submittedName>
</protein>
<dbReference type="AlphaFoldDB" id="A0A7X2IJU4"/>
<reference evidence="1 2" key="1">
    <citation type="submission" date="2019-11" db="EMBL/GenBank/DDBJ databases">
        <title>Novel species isolated from a subtropical stream in China.</title>
        <authorList>
            <person name="Lu H."/>
        </authorList>
    </citation>
    <scope>NUCLEOTIDE SEQUENCE [LARGE SCALE GENOMIC DNA]</scope>
    <source>
        <strain evidence="1 2">FT92W</strain>
    </source>
</reference>
<comment type="caution">
    <text evidence="1">The sequence shown here is derived from an EMBL/GenBank/DDBJ whole genome shotgun (WGS) entry which is preliminary data.</text>
</comment>
<keyword evidence="2" id="KW-1185">Reference proteome</keyword>